<gene>
    <name evidence="3" type="ORF">MGR_3790</name>
</gene>
<reference evidence="3" key="1">
    <citation type="journal article" date="2007" name="J. Bacteriol.">
        <title>Comparative genome analysis of four magnetotactic bacteria reveals a complex set of group-specific genes implicated in magnetosome biomineralization and function.</title>
        <authorList>
            <person name="Richter M."/>
            <person name="Kube M."/>
            <person name="Bazylinski D.A."/>
            <person name="Lombardot T."/>
            <person name="Gloeckner F.O."/>
            <person name="Reinhardt R."/>
            <person name="Schueler D."/>
        </authorList>
    </citation>
    <scope>NUCLEOTIDE SEQUENCE</scope>
    <source>
        <strain evidence="3">MSR-1</strain>
    </source>
</reference>
<dbReference type="AlphaFoldDB" id="A4TW56"/>
<proteinExistence type="predicted"/>
<dbReference type="EMBL" id="CU459003">
    <property type="protein sequence ID" value="CAM74863.1"/>
    <property type="molecule type" value="Genomic_DNA"/>
</dbReference>
<evidence type="ECO:0000313" key="3">
    <source>
        <dbReference type="EMBL" id="CAM74863.1"/>
    </source>
</evidence>
<dbReference type="RefSeq" id="WP_158699412.1">
    <property type="nucleotide sequence ID" value="NZ_CP027527.1"/>
</dbReference>
<organism evidence="3">
    <name type="scientific">Magnetospirillum gryphiswaldense</name>
    <dbReference type="NCBI Taxonomy" id="55518"/>
    <lineage>
        <taxon>Bacteria</taxon>
        <taxon>Pseudomonadati</taxon>
        <taxon>Pseudomonadota</taxon>
        <taxon>Alphaproteobacteria</taxon>
        <taxon>Rhodospirillales</taxon>
        <taxon>Rhodospirillaceae</taxon>
        <taxon>Magnetospirillum</taxon>
    </lineage>
</organism>
<name>A4TW56_9PROT</name>
<dbReference type="PANTHER" id="PTHR38731:SF3">
    <property type="entry name" value="BLL6125 PROTEIN"/>
    <property type="match status" value="1"/>
</dbReference>
<evidence type="ECO:0000259" key="2">
    <source>
        <dbReference type="Pfam" id="PF04773"/>
    </source>
</evidence>
<feature type="chain" id="PRO_5002674309" description="FecR protein domain-containing protein" evidence="1">
    <location>
        <begin position="21"/>
        <end position="144"/>
    </location>
</feature>
<feature type="signal peptide" evidence="1">
    <location>
        <begin position="1"/>
        <end position="20"/>
    </location>
</feature>
<dbReference type="PANTHER" id="PTHR38731">
    <property type="entry name" value="LIPL45-RELATED LIPOPROTEIN-RELATED"/>
    <property type="match status" value="1"/>
</dbReference>
<dbReference type="Gene3D" id="2.60.120.1440">
    <property type="match status" value="1"/>
</dbReference>
<keyword evidence="1" id="KW-0732">Signal</keyword>
<accession>A4TW56</accession>
<dbReference type="Pfam" id="PF04773">
    <property type="entry name" value="FecR"/>
    <property type="match status" value="1"/>
</dbReference>
<feature type="domain" description="FecR protein" evidence="2">
    <location>
        <begin position="54"/>
        <end position="141"/>
    </location>
</feature>
<dbReference type="InterPro" id="IPR006860">
    <property type="entry name" value="FecR"/>
</dbReference>
<sequence>MVWKMGCAFAALLLAAPAWAGSVGTIKTVTGEAHVQRGGQNMAAAPGLALEQSDAIVTGNDGSVGLTLRDNTTLSVGPRTSMGLDEFDFEPAAGNMKLVTSVARGTMMMTSGTIAKLAPEKVSVVTKSGTIGVRGTRFVVSVEE</sequence>
<evidence type="ECO:0000256" key="1">
    <source>
        <dbReference type="SAM" id="SignalP"/>
    </source>
</evidence>
<protein>
    <recommendedName>
        <fullName evidence="2">FecR protein domain-containing protein</fullName>
    </recommendedName>
</protein>